<proteinExistence type="inferred from homology"/>
<dbReference type="PRINTS" id="PR01438">
    <property type="entry name" value="UNVRSLSTRESS"/>
</dbReference>
<dbReference type="CDD" id="cd00293">
    <property type="entry name" value="USP-like"/>
    <property type="match status" value="2"/>
</dbReference>
<feature type="domain" description="UspA" evidence="2">
    <location>
        <begin position="1"/>
        <end position="136"/>
    </location>
</feature>
<dbReference type="PATRIC" id="fig|1097667.3.peg.536"/>
<dbReference type="PANTHER" id="PTHR46268:SF6">
    <property type="entry name" value="UNIVERSAL STRESS PROTEIN UP12"/>
    <property type="match status" value="1"/>
</dbReference>
<gene>
    <name evidence="3" type="ORF">PAI11_05400</name>
</gene>
<dbReference type="PANTHER" id="PTHR46268">
    <property type="entry name" value="STRESS RESPONSE PROTEIN NHAX"/>
    <property type="match status" value="1"/>
</dbReference>
<sequence length="290" mass="29947">MFHRILVGFDGTPASHGALRLAQHLASPDATLIVASVVLYDPGVGRAATVDIEPYLRDDGDATLDAARALIGERPDTEYTAPVATSVAAGLHRVARETLCDLIVIGASRRRGVGRVLLGSDAEATLHGAPCAVAVAPPAPGDSISRIGVAFDGTAAGRRAVAAAGALAADRGAALTVLSVVDTRHVYATFGPDGGYGDLRSQARDLTTDALAQVHGVPSIRRQLHEGDPVHEILSLARDVDLLVLGSRDNGPLLRLLLGSVSSSVVRRTRCATVIVPEKAPVPLVEAPSS</sequence>
<dbReference type="Proteomes" id="UP000005143">
    <property type="component" value="Unassembled WGS sequence"/>
</dbReference>
<evidence type="ECO:0000313" key="4">
    <source>
        <dbReference type="Proteomes" id="UP000005143"/>
    </source>
</evidence>
<comment type="similarity">
    <text evidence="1">Belongs to the universal stress protein A family.</text>
</comment>
<dbReference type="RefSeq" id="WP_007570607.1">
    <property type="nucleotide sequence ID" value="NZ_AGUD01000019.1"/>
</dbReference>
<comment type="caution">
    <text evidence="3">The sequence shown here is derived from an EMBL/GenBank/DDBJ whole genome shotgun (WGS) entry which is preliminary data.</text>
</comment>
<keyword evidence="4" id="KW-1185">Reference proteome</keyword>
<feature type="domain" description="UspA" evidence="2">
    <location>
        <begin position="145"/>
        <end position="277"/>
    </location>
</feature>
<dbReference type="InterPro" id="IPR006016">
    <property type="entry name" value="UspA"/>
</dbReference>
<dbReference type="SUPFAM" id="SSF52402">
    <property type="entry name" value="Adenine nucleotide alpha hydrolases-like"/>
    <property type="match status" value="2"/>
</dbReference>
<evidence type="ECO:0000259" key="2">
    <source>
        <dbReference type="Pfam" id="PF00582"/>
    </source>
</evidence>
<dbReference type="Gene3D" id="3.40.50.620">
    <property type="entry name" value="HUPs"/>
    <property type="match status" value="2"/>
</dbReference>
<protein>
    <submittedName>
        <fullName evidence="3">UspA domain protein</fullName>
    </submittedName>
</protein>
<dbReference type="Pfam" id="PF00582">
    <property type="entry name" value="Usp"/>
    <property type="match status" value="2"/>
</dbReference>
<reference evidence="3 4" key="1">
    <citation type="journal article" date="2013" name="Biodegradation">
        <title>Quantitative proteomic analysis of ibuprofen-degrading Patulibacter sp. strain I11.</title>
        <authorList>
            <person name="Almeida B."/>
            <person name="Kjeldal H."/>
            <person name="Lolas I."/>
            <person name="Knudsen A.D."/>
            <person name="Carvalho G."/>
            <person name="Nielsen K.L."/>
            <person name="Barreto Crespo M.T."/>
            <person name="Stensballe A."/>
            <person name="Nielsen J.L."/>
        </authorList>
    </citation>
    <scope>NUCLEOTIDE SEQUENCE [LARGE SCALE GENOMIC DNA]</scope>
    <source>
        <strain evidence="3 4">I11</strain>
    </source>
</reference>
<accession>H0E178</accession>
<organism evidence="3 4">
    <name type="scientific">Patulibacter medicamentivorans</name>
    <dbReference type="NCBI Taxonomy" id="1097667"/>
    <lineage>
        <taxon>Bacteria</taxon>
        <taxon>Bacillati</taxon>
        <taxon>Actinomycetota</taxon>
        <taxon>Thermoleophilia</taxon>
        <taxon>Solirubrobacterales</taxon>
        <taxon>Patulibacteraceae</taxon>
        <taxon>Patulibacter</taxon>
    </lineage>
</organism>
<evidence type="ECO:0000256" key="1">
    <source>
        <dbReference type="ARBA" id="ARBA00008791"/>
    </source>
</evidence>
<dbReference type="OrthoDB" id="9792500at2"/>
<evidence type="ECO:0000313" key="3">
    <source>
        <dbReference type="EMBL" id="EHN12517.1"/>
    </source>
</evidence>
<dbReference type="InterPro" id="IPR014729">
    <property type="entry name" value="Rossmann-like_a/b/a_fold"/>
</dbReference>
<name>H0E178_9ACTN</name>
<dbReference type="EMBL" id="AGUD01000019">
    <property type="protein sequence ID" value="EHN12517.1"/>
    <property type="molecule type" value="Genomic_DNA"/>
</dbReference>
<dbReference type="AlphaFoldDB" id="H0E178"/>
<dbReference type="InterPro" id="IPR006015">
    <property type="entry name" value="Universal_stress_UspA"/>
</dbReference>